<dbReference type="EMBL" id="WUAV01000002">
    <property type="protein sequence ID" value="KAF1767841.1"/>
    <property type="molecule type" value="Genomic_DNA"/>
</dbReference>
<comment type="caution">
    <text evidence="3">The sequence shown here is derived from an EMBL/GenBank/DDBJ whole genome shotgun (WGS) entry which is preliminary data.</text>
</comment>
<sequence length="148" mass="17242">MYKKKIKTTEIVIESKRGGRWNSRNARSDWKGNRNQINSKNSGLQKSGNRRGIGGKGRTNVMKYTNRNAHREESRKEERDTEKKKEAESSEVNNSDAFQIIQQQNEIMMTMMEELRQVKEEVEKLKAEPKDGEIHNQMKMLGVEDEKG</sequence>
<evidence type="ECO:0000313" key="4">
    <source>
        <dbReference type="Proteomes" id="UP000216624"/>
    </source>
</evidence>
<dbReference type="EMBL" id="NMWX01000004">
    <property type="protein sequence ID" value="OZG02015.1"/>
    <property type="molecule type" value="Genomic_DNA"/>
</dbReference>
<dbReference type="Proteomes" id="UP000483820">
    <property type="component" value="Chromosome II"/>
</dbReference>
<dbReference type="AlphaFoldDB" id="A0A261AX63"/>
<keyword evidence="4" id="KW-1185">Reference proteome</keyword>
<evidence type="ECO:0000313" key="5">
    <source>
        <dbReference type="Proteomes" id="UP000483820"/>
    </source>
</evidence>
<gene>
    <name evidence="3" type="ORF">FL82_05079</name>
    <name evidence="2" type="ORF">GCK72_007800</name>
</gene>
<feature type="compositionally biased region" description="Basic and acidic residues" evidence="1">
    <location>
        <begin position="69"/>
        <end position="88"/>
    </location>
</feature>
<feature type="region of interest" description="Disordered" evidence="1">
    <location>
        <begin position="14"/>
        <end position="98"/>
    </location>
</feature>
<feature type="region of interest" description="Disordered" evidence="1">
    <location>
        <begin position="125"/>
        <end position="148"/>
    </location>
</feature>
<reference evidence="4" key="2">
    <citation type="submission" date="2017-08" db="EMBL/GenBank/DDBJ databases">
        <authorList>
            <person name="Fierst J.L."/>
        </authorList>
    </citation>
    <scope>NUCLEOTIDE SEQUENCE [LARGE SCALE GENOMIC DNA]</scope>
    <source>
        <strain evidence="4">PX439</strain>
    </source>
</reference>
<name>A0A261AX63_CAERE</name>
<evidence type="ECO:0000256" key="1">
    <source>
        <dbReference type="SAM" id="MobiDB-lite"/>
    </source>
</evidence>
<feature type="compositionally biased region" description="Polar residues" evidence="1">
    <location>
        <begin position="33"/>
        <end position="47"/>
    </location>
</feature>
<organism evidence="3 4">
    <name type="scientific">Caenorhabditis remanei</name>
    <name type="common">Caenorhabditis vulgaris</name>
    <dbReference type="NCBI Taxonomy" id="31234"/>
    <lineage>
        <taxon>Eukaryota</taxon>
        <taxon>Metazoa</taxon>
        <taxon>Ecdysozoa</taxon>
        <taxon>Nematoda</taxon>
        <taxon>Chromadorea</taxon>
        <taxon>Rhabditida</taxon>
        <taxon>Rhabditina</taxon>
        <taxon>Rhabditomorpha</taxon>
        <taxon>Rhabditoidea</taxon>
        <taxon>Rhabditidae</taxon>
        <taxon>Peloderinae</taxon>
        <taxon>Caenorhabditis</taxon>
    </lineage>
</organism>
<dbReference type="Proteomes" id="UP000216624">
    <property type="component" value="Unassembled WGS sequence"/>
</dbReference>
<reference evidence="2 5" key="3">
    <citation type="submission" date="2019-12" db="EMBL/GenBank/DDBJ databases">
        <title>Chromosome-level assembly of the Caenorhabditis remanei genome.</title>
        <authorList>
            <person name="Teterina A.A."/>
            <person name="Willis J.H."/>
            <person name="Phillips P.C."/>
        </authorList>
    </citation>
    <scope>NUCLEOTIDE SEQUENCE [LARGE SCALE GENOMIC DNA]</scope>
    <source>
        <strain evidence="2 5">PX506</strain>
        <tissue evidence="2">Whole organism</tissue>
    </source>
</reference>
<feature type="non-terminal residue" evidence="3">
    <location>
        <position position="1"/>
    </location>
</feature>
<reference evidence="3" key="1">
    <citation type="submission" date="2017-08" db="EMBL/GenBank/DDBJ databases">
        <authorList>
            <person name="de Groot N.N."/>
        </authorList>
    </citation>
    <scope>NUCLEOTIDE SEQUENCE [LARGE SCALE GENOMIC DNA]</scope>
    <source>
        <strain evidence="3">PX439</strain>
    </source>
</reference>
<evidence type="ECO:0000313" key="2">
    <source>
        <dbReference type="EMBL" id="KAF1767841.1"/>
    </source>
</evidence>
<protein>
    <submittedName>
        <fullName evidence="3">Uncharacterized protein</fullName>
    </submittedName>
</protein>
<proteinExistence type="predicted"/>
<evidence type="ECO:0000313" key="3">
    <source>
        <dbReference type="EMBL" id="OZG02015.1"/>
    </source>
</evidence>
<accession>A0A261AX63</accession>